<gene>
    <name evidence="2" type="ORF">CYK18_06625</name>
</gene>
<accession>A0A2I1YZG3</accession>
<reference evidence="2 3" key="1">
    <citation type="submission" date="2017-12" db="EMBL/GenBank/DDBJ databases">
        <title>Phylogenetic diversity of female urinary microbiome.</title>
        <authorList>
            <person name="Thomas-White K."/>
            <person name="Wolfe A.J."/>
        </authorList>
    </citation>
    <scope>NUCLEOTIDE SEQUENCE [LARGE SCALE GENOMIC DNA]</scope>
    <source>
        <strain evidence="2 3">UMB1341</strain>
    </source>
</reference>
<proteinExistence type="predicted"/>
<evidence type="ECO:0000313" key="2">
    <source>
        <dbReference type="EMBL" id="PLA60265.1"/>
    </source>
</evidence>
<protein>
    <submittedName>
        <fullName evidence="2">Uncharacterized protein</fullName>
    </submittedName>
</protein>
<keyword evidence="1" id="KW-0812">Transmembrane</keyword>
<keyword evidence="1" id="KW-1133">Transmembrane helix</keyword>
<organism evidence="2 3">
    <name type="scientific">Streptococcus mitis</name>
    <dbReference type="NCBI Taxonomy" id="28037"/>
    <lineage>
        <taxon>Bacteria</taxon>
        <taxon>Bacillati</taxon>
        <taxon>Bacillota</taxon>
        <taxon>Bacilli</taxon>
        <taxon>Lactobacillales</taxon>
        <taxon>Streptococcaceae</taxon>
        <taxon>Streptococcus</taxon>
        <taxon>Streptococcus mitis group</taxon>
    </lineage>
</organism>
<sequence length="140" mass="16190">MKFGSDFSWLWVAIIRIFTAPFYIILWCINVVKSAFGVVILWIVSKCCVGLVLFLPFWLLIDILHWITPSVGDAFFRWYGIHVMGFVQRAWIDGAVHEFPIPAGGTNFLPYPHIEIPIMIVLTLLVATVRTIYREEFDEL</sequence>
<feature type="transmembrane region" description="Helical" evidence="1">
    <location>
        <begin position="39"/>
        <end position="61"/>
    </location>
</feature>
<dbReference type="AlphaFoldDB" id="A0A2I1YZG3"/>
<feature type="transmembrane region" description="Helical" evidence="1">
    <location>
        <begin position="12"/>
        <end position="32"/>
    </location>
</feature>
<comment type="caution">
    <text evidence="2">The sequence shown here is derived from an EMBL/GenBank/DDBJ whole genome shotgun (WGS) entry which is preliminary data.</text>
</comment>
<evidence type="ECO:0000256" key="1">
    <source>
        <dbReference type="SAM" id="Phobius"/>
    </source>
</evidence>
<keyword evidence="1" id="KW-0472">Membrane</keyword>
<evidence type="ECO:0000313" key="3">
    <source>
        <dbReference type="Proteomes" id="UP000234971"/>
    </source>
</evidence>
<dbReference type="EMBL" id="PKIE01000003">
    <property type="protein sequence ID" value="PLA60265.1"/>
    <property type="molecule type" value="Genomic_DNA"/>
</dbReference>
<dbReference type="Proteomes" id="UP000234971">
    <property type="component" value="Unassembled WGS sequence"/>
</dbReference>
<dbReference type="RefSeq" id="WP_101785732.1">
    <property type="nucleotide sequence ID" value="NZ_PKIE01000003.1"/>
</dbReference>
<feature type="transmembrane region" description="Helical" evidence="1">
    <location>
        <begin position="116"/>
        <end position="133"/>
    </location>
</feature>
<name>A0A2I1YZG3_STRMT</name>